<evidence type="ECO:0000313" key="4">
    <source>
        <dbReference type="Proteomes" id="UP001165090"/>
    </source>
</evidence>
<feature type="compositionally biased region" description="Gly residues" evidence="1">
    <location>
        <begin position="997"/>
        <end position="1008"/>
    </location>
</feature>
<sequence>MQYQRRPTALNGRLRMFLAERPDVWKFAFFISVSLLSLQHLLRPVCEHSPTELTLPVEHPFVQKYPCNGSTAVRVWYIYKQFHVAYPLFYRIRSRDAWVPVSHFWLFVRLAASAGLPARLYVRILAPVLNICQRMTPSVFLLGLSLLRPDETPSALVLWFLRVLPLLDIISLGFHQSGFALEAMYGVTSLVLLAWLGRRYTHAGVNWGLPLPLMLLTRAVSTAVVLFVEARWARARQRTQALKAKLVAHGSVAHGSVAPPVVEAAAAALDGPWGAKFAESGPSPSAHPVHPDVLLQRTYLLYNSDGAGDGADTKLQVPAKLRRRQPFVPLRLRRQPCQPLQLYLLKSPSAPLAAKSFGAATVCEAVVAATGGPTWLAIYRPRMRVLSAAFKISGVSPEDLASGYESRIAESLAARGVHLDAVYVRRGCIEMVVDARLWARARASDAEGSSAWGIAESLSVNSESVESEITVPVYPVDTAAATVPAAEATRDGGGPACTALTAAEVTHQQDTSYGGGADVASAVPAGIGPIGTADGNGESFGDDSGSDVMDVGLIIRALQISADGWDVVQSGSEPLAVTAAATRLLHAFDMPQDATAAAAGGGGGGGDSLAAAANGDVGGIWDDVSTTDENAAEVTAAAAVTADPLVTAAAAAADRFDVPDAATSSAALPPPPPLTIIALGPRVICTEAAAALATATAAPAAAEASAVGLLESMGCGDVRFMFHVLIPSEYKAQETEILVRSQGRCLPIGTKSCQAYTVAAAMARVAAAPNENAVAADGGGDPIAVHILSYTIAVPVASLPTRPGLLVVEARWAGQLRGSAVPVLVMDDPWVSAELQAAAESWQGSMEELQDFLLDMSGFVRQCALGFAEGWSVGPKADRRCSDEGRGTAATSLHSQPQRPLPSLPSLLRDLGLHMLRFLVYQAGTWPLTVAWLRNRLLELGADAAVVQSVLNTCNASGGASVAARCGAGDGGIATAQSGERLGVTAPDSATADEGRGGSSSAGSGGGHCAVAKPNVANPPEFRRNTGDVSSSAVQALACPDAIGTNPWPPSPASAVAALTVDQRLTMRQQVPAAAAAMAAVMAPEVMAAAAAAARPNSCSEVNPPVTGPYLACTDETVPYAAVDGRTAAAPVLLRRRWGAAAAAAAAEAKCPAVDADGGGRRGTAPSVGMRPWASGAQAALSRAVSQWAAPMDKDYEAFVAEFSAGTAHLSHLLVFLCVTCTCTRPTFRKHHIFRPPPALHPHPNGSQHPMLQHPLQQQQQQQLLHVLQPSGWSSSVHSPPTMTSLYGTDMQAGFLQAVPVVLTCVPYTVTAVSWVLLPRRRWVHCVQAVAVFRPLAEIAAEVLMLLVAAARSPPTTAYLLGGGVWLGKGLVCPATTIISPRTAVLIAVLRLPLNAGLWLALGAPYGATVAFVRATALACMYVVVNAISHVILRTLHRRRRRSYTPHLPAPDEAERRRPNETLAGEVRCGSEMRKGRC</sequence>
<evidence type="ECO:0000313" key="3">
    <source>
        <dbReference type="EMBL" id="GLI68593.1"/>
    </source>
</evidence>
<feature type="transmembrane region" description="Helical" evidence="2">
    <location>
        <begin position="1295"/>
        <end position="1318"/>
    </location>
</feature>
<organism evidence="3 4">
    <name type="scientific">Volvox africanus</name>
    <dbReference type="NCBI Taxonomy" id="51714"/>
    <lineage>
        <taxon>Eukaryota</taxon>
        <taxon>Viridiplantae</taxon>
        <taxon>Chlorophyta</taxon>
        <taxon>core chlorophytes</taxon>
        <taxon>Chlorophyceae</taxon>
        <taxon>CS clade</taxon>
        <taxon>Chlamydomonadales</taxon>
        <taxon>Volvocaceae</taxon>
        <taxon>Volvox</taxon>
    </lineage>
</organism>
<accession>A0ABQ5SGK2</accession>
<evidence type="ECO:0008006" key="5">
    <source>
        <dbReference type="Google" id="ProtNLM"/>
    </source>
</evidence>
<keyword evidence="4" id="KW-1185">Reference proteome</keyword>
<feature type="region of interest" description="Disordered" evidence="1">
    <location>
        <begin position="878"/>
        <end position="900"/>
    </location>
</feature>
<feature type="transmembrane region" description="Helical" evidence="2">
    <location>
        <begin position="1357"/>
        <end position="1378"/>
    </location>
</feature>
<feature type="region of interest" description="Disordered" evidence="1">
    <location>
        <begin position="1444"/>
        <end position="1465"/>
    </location>
</feature>
<dbReference type="EMBL" id="BSDZ01000080">
    <property type="protein sequence ID" value="GLI68593.1"/>
    <property type="molecule type" value="Genomic_DNA"/>
</dbReference>
<feature type="transmembrane region" description="Helical" evidence="2">
    <location>
        <begin position="1330"/>
        <end position="1351"/>
    </location>
</feature>
<keyword evidence="2" id="KW-1133">Transmembrane helix</keyword>
<evidence type="ECO:0000256" key="2">
    <source>
        <dbReference type="SAM" id="Phobius"/>
    </source>
</evidence>
<feature type="region of interest" description="Disordered" evidence="1">
    <location>
        <begin position="978"/>
        <end position="1028"/>
    </location>
</feature>
<feature type="transmembrane region" description="Helical" evidence="2">
    <location>
        <begin position="1412"/>
        <end position="1433"/>
    </location>
</feature>
<keyword evidence="2" id="KW-0812">Transmembrane</keyword>
<gene>
    <name evidence="3" type="ORF">VaNZ11_013063</name>
</gene>
<evidence type="ECO:0000256" key="1">
    <source>
        <dbReference type="SAM" id="MobiDB-lite"/>
    </source>
</evidence>
<name>A0ABQ5SGK2_9CHLO</name>
<proteinExistence type="predicted"/>
<reference evidence="3 4" key="1">
    <citation type="journal article" date="2023" name="IScience">
        <title>Expanded male sex-determining region conserved during the evolution of homothallism in the green alga Volvox.</title>
        <authorList>
            <person name="Yamamoto K."/>
            <person name="Matsuzaki R."/>
            <person name="Mahakham W."/>
            <person name="Heman W."/>
            <person name="Sekimoto H."/>
            <person name="Kawachi M."/>
            <person name="Minakuchi Y."/>
            <person name="Toyoda A."/>
            <person name="Nozaki H."/>
        </authorList>
    </citation>
    <scope>NUCLEOTIDE SEQUENCE [LARGE SCALE GENOMIC DNA]</scope>
    <source>
        <strain evidence="3 4">NIES-4468</strain>
    </source>
</reference>
<protein>
    <recommendedName>
        <fullName evidence="5">Mannosyltransferase</fullName>
    </recommendedName>
</protein>
<keyword evidence="2" id="KW-0472">Membrane</keyword>
<comment type="caution">
    <text evidence="3">The sequence shown here is derived from an EMBL/GenBank/DDBJ whole genome shotgun (WGS) entry which is preliminary data.</text>
</comment>
<feature type="transmembrane region" description="Helical" evidence="2">
    <location>
        <begin position="1385"/>
        <end position="1406"/>
    </location>
</feature>
<dbReference type="Proteomes" id="UP001165090">
    <property type="component" value="Unassembled WGS sequence"/>
</dbReference>